<feature type="transmembrane region" description="Helical" evidence="1">
    <location>
        <begin position="66"/>
        <end position="84"/>
    </location>
</feature>
<dbReference type="Proteomes" id="UP000553963">
    <property type="component" value="Unassembled WGS sequence"/>
</dbReference>
<keyword evidence="3" id="KW-1185">Reference proteome</keyword>
<feature type="transmembrane region" description="Helical" evidence="1">
    <location>
        <begin position="38"/>
        <end position="59"/>
    </location>
</feature>
<sequence>MRRLLNAAAIAEAATGLALLAVPSAVGRLLLGQPLTGVAVPVAGVAGIALLGLAVACWPGPPRAGMVVYGALVALYLAFCGLTGAATGPLLWPAVLLHAVLTAALIAEGWRAIRRVEKSGGS</sequence>
<feature type="transmembrane region" description="Helical" evidence="1">
    <location>
        <begin position="90"/>
        <end position="110"/>
    </location>
</feature>
<dbReference type="AlphaFoldDB" id="A0A840AWI0"/>
<name>A0A840AWI0_9HYPH</name>
<keyword evidence="1" id="KW-0812">Transmembrane</keyword>
<dbReference type="EMBL" id="JACIDS010000006">
    <property type="protein sequence ID" value="MBB3933447.1"/>
    <property type="molecule type" value="Genomic_DNA"/>
</dbReference>
<protein>
    <submittedName>
        <fullName evidence="2">Uncharacterized protein</fullName>
    </submittedName>
</protein>
<keyword evidence="1" id="KW-1133">Transmembrane helix</keyword>
<accession>A0A840AWI0</accession>
<evidence type="ECO:0000256" key="1">
    <source>
        <dbReference type="SAM" id="Phobius"/>
    </source>
</evidence>
<keyword evidence="1" id="KW-0472">Membrane</keyword>
<dbReference type="RefSeq" id="WP_183401097.1">
    <property type="nucleotide sequence ID" value="NZ_JACIDS010000006.1"/>
</dbReference>
<feature type="transmembrane region" description="Helical" evidence="1">
    <location>
        <begin position="7"/>
        <end position="26"/>
    </location>
</feature>
<evidence type="ECO:0000313" key="3">
    <source>
        <dbReference type="Proteomes" id="UP000553963"/>
    </source>
</evidence>
<organism evidence="2 3">
    <name type="scientific">Kaistia hirudinis</name>
    <dbReference type="NCBI Taxonomy" id="1293440"/>
    <lineage>
        <taxon>Bacteria</taxon>
        <taxon>Pseudomonadati</taxon>
        <taxon>Pseudomonadota</taxon>
        <taxon>Alphaproteobacteria</taxon>
        <taxon>Hyphomicrobiales</taxon>
        <taxon>Kaistiaceae</taxon>
        <taxon>Kaistia</taxon>
    </lineage>
</organism>
<reference evidence="2 3" key="1">
    <citation type="submission" date="2020-08" db="EMBL/GenBank/DDBJ databases">
        <title>Genomic Encyclopedia of Type Strains, Phase IV (KMG-IV): sequencing the most valuable type-strain genomes for metagenomic binning, comparative biology and taxonomic classification.</title>
        <authorList>
            <person name="Goeker M."/>
        </authorList>
    </citation>
    <scope>NUCLEOTIDE SEQUENCE [LARGE SCALE GENOMIC DNA]</scope>
    <source>
        <strain evidence="2 3">DSM 25966</strain>
    </source>
</reference>
<gene>
    <name evidence="2" type="ORF">GGR25_004520</name>
</gene>
<proteinExistence type="predicted"/>
<comment type="caution">
    <text evidence="2">The sequence shown here is derived from an EMBL/GenBank/DDBJ whole genome shotgun (WGS) entry which is preliminary data.</text>
</comment>
<evidence type="ECO:0000313" key="2">
    <source>
        <dbReference type="EMBL" id="MBB3933447.1"/>
    </source>
</evidence>